<accession>A0A2G5VSN1</accession>
<dbReference type="STRING" id="1611254.A0A2G5VSN1"/>
<evidence type="ECO:0000256" key="1">
    <source>
        <dbReference type="ARBA" id="ARBA00023242"/>
    </source>
</evidence>
<feature type="region of interest" description="Disordered" evidence="3">
    <location>
        <begin position="141"/>
        <end position="278"/>
    </location>
</feature>
<dbReference type="AlphaFoldDB" id="A0A2G5VSN1"/>
<feature type="compositionally biased region" description="Basic and acidic residues" evidence="3">
    <location>
        <begin position="221"/>
        <end position="278"/>
    </location>
</feature>
<dbReference type="GO" id="GO:0005634">
    <property type="term" value="C:nucleus"/>
    <property type="evidence" value="ECO:0007669"/>
    <property type="project" value="UniProtKB-SubCell"/>
</dbReference>
<evidence type="ECO:0000313" key="5">
    <source>
        <dbReference type="EMBL" id="PIC54799.1"/>
    </source>
</evidence>
<dbReference type="InterPro" id="IPR055129">
    <property type="entry name" value="YEATS_dom"/>
</dbReference>
<dbReference type="InterPro" id="IPR038704">
    <property type="entry name" value="YEAST_sf"/>
</dbReference>
<protein>
    <recommendedName>
        <fullName evidence="4">YEATS domain-containing protein</fullName>
    </recommendedName>
</protein>
<name>A0A2G5VSN1_9PELO</name>
<dbReference type="Gene3D" id="2.60.40.1970">
    <property type="entry name" value="YEATS domain"/>
    <property type="match status" value="1"/>
</dbReference>
<dbReference type="OrthoDB" id="10053467at2759"/>
<dbReference type="PROSITE" id="PS51037">
    <property type="entry name" value="YEATS"/>
    <property type="match status" value="1"/>
</dbReference>
<gene>
    <name evidence="5" type="primary">Cni-Y105E8B.7</name>
    <name evidence="5" type="synonym">Cnig_chr_I.g3902</name>
    <name evidence="5" type="ORF">B9Z55_003902</name>
</gene>
<reference evidence="6" key="1">
    <citation type="submission" date="2017-10" db="EMBL/GenBank/DDBJ databases">
        <title>Rapid genome shrinkage in a self-fertile nematode reveals novel sperm competition proteins.</title>
        <authorList>
            <person name="Yin D."/>
            <person name="Schwarz E.M."/>
            <person name="Thomas C.G."/>
            <person name="Felde R.L."/>
            <person name="Korf I.F."/>
            <person name="Cutter A.D."/>
            <person name="Schartner C.M."/>
            <person name="Ralston E.J."/>
            <person name="Meyer B.J."/>
            <person name="Haag E.S."/>
        </authorList>
    </citation>
    <scope>NUCLEOTIDE SEQUENCE [LARGE SCALE GENOMIC DNA]</scope>
    <source>
        <strain evidence="6">JU1422</strain>
    </source>
</reference>
<feature type="domain" description="YEATS" evidence="4">
    <location>
        <begin position="1"/>
        <end position="138"/>
    </location>
</feature>
<comment type="subcellular location">
    <subcellularLocation>
        <location evidence="2">Nucleus</location>
    </subcellularLocation>
</comment>
<evidence type="ECO:0000259" key="4">
    <source>
        <dbReference type="PROSITE" id="PS51037"/>
    </source>
</evidence>
<organism evidence="5 6">
    <name type="scientific">Caenorhabditis nigoni</name>
    <dbReference type="NCBI Taxonomy" id="1611254"/>
    <lineage>
        <taxon>Eukaryota</taxon>
        <taxon>Metazoa</taxon>
        <taxon>Ecdysozoa</taxon>
        <taxon>Nematoda</taxon>
        <taxon>Chromadorea</taxon>
        <taxon>Rhabditida</taxon>
        <taxon>Rhabditina</taxon>
        <taxon>Rhabditomorpha</taxon>
        <taxon>Rhabditoidea</taxon>
        <taxon>Rhabditidae</taxon>
        <taxon>Peloderinae</taxon>
        <taxon>Caenorhabditis</taxon>
    </lineage>
</organism>
<dbReference type="GO" id="GO:0006355">
    <property type="term" value="P:regulation of DNA-templated transcription"/>
    <property type="evidence" value="ECO:0007669"/>
    <property type="project" value="InterPro"/>
</dbReference>
<feature type="compositionally biased region" description="Basic and acidic residues" evidence="3">
    <location>
        <begin position="167"/>
        <end position="212"/>
    </location>
</feature>
<keyword evidence="1 2" id="KW-0539">Nucleus</keyword>
<evidence type="ECO:0000256" key="2">
    <source>
        <dbReference type="PROSITE-ProRule" id="PRU00376"/>
    </source>
</evidence>
<proteinExistence type="predicted"/>
<dbReference type="Pfam" id="PF03366">
    <property type="entry name" value="YEATS"/>
    <property type="match status" value="1"/>
</dbReference>
<keyword evidence="6" id="KW-1185">Reference proteome</keyword>
<dbReference type="EMBL" id="PDUG01000001">
    <property type="protein sequence ID" value="PIC54799.1"/>
    <property type="molecule type" value="Genomic_DNA"/>
</dbReference>
<dbReference type="PANTHER" id="PTHR23195">
    <property type="entry name" value="YEATS DOMAIN"/>
    <property type="match status" value="1"/>
</dbReference>
<dbReference type="InterPro" id="IPR005033">
    <property type="entry name" value="YEATS"/>
</dbReference>
<evidence type="ECO:0000256" key="3">
    <source>
        <dbReference type="SAM" id="MobiDB-lite"/>
    </source>
</evidence>
<dbReference type="Proteomes" id="UP000230233">
    <property type="component" value="Chromosome I"/>
</dbReference>
<evidence type="ECO:0000313" key="6">
    <source>
        <dbReference type="Proteomes" id="UP000230233"/>
    </source>
</evidence>
<comment type="caution">
    <text evidence="5">The sequence shown here is derived from an EMBL/GenBank/DDBJ whole genome shotgun (WGS) entry which is preliminary data.</text>
</comment>
<sequence length="335" mass="39800">MSNKIVEVIVGHSFTLLPPGREDLHTHRWTLFVKPANKDYDDFPDTKMIQKVKFEIHKSFAQPIRWVHKPPFQITETGFASFSAIVTIHLNIPNEKPRAIPYELTLYTGQSGENEVVQKLPVMTDHIRPEYLELIKKYRPKKRKASMAYGSSNDEKSPHSKRALSPIKEEKERKKRPRIEEREDRKEDRRDDRKNDSKKDDRKEDRKEDRKKEKEKKHHRDSRERSRDRSKESRERETRETKDSRDKGLKEKDSKEKEPKEREPKEKELKESPEELTKKLNECEDPRVIYKAGLYLLEHLPDVQLDLKTQKLSYDLTKGSADDLLEIARILKKSK</sequence>